<feature type="transmembrane region" description="Helical" evidence="8">
    <location>
        <begin position="12"/>
        <end position="32"/>
    </location>
</feature>
<name>A0A1F6VK23_9PROT</name>
<evidence type="ECO:0000256" key="1">
    <source>
        <dbReference type="ARBA" id="ARBA00004651"/>
    </source>
</evidence>
<reference evidence="10 11" key="1">
    <citation type="journal article" date="2016" name="Nat. Commun.">
        <title>Thousands of microbial genomes shed light on interconnected biogeochemical processes in an aquifer system.</title>
        <authorList>
            <person name="Anantharaman K."/>
            <person name="Brown C.T."/>
            <person name="Hug L.A."/>
            <person name="Sharon I."/>
            <person name="Castelle C.J."/>
            <person name="Probst A.J."/>
            <person name="Thomas B.C."/>
            <person name="Singh A."/>
            <person name="Wilkins M.J."/>
            <person name="Karaoz U."/>
            <person name="Brodie E.L."/>
            <person name="Williams K.H."/>
            <person name="Hubbard S.S."/>
            <person name="Banfield J.F."/>
        </authorList>
    </citation>
    <scope>NUCLEOTIDE SEQUENCE [LARGE SCALE GENOMIC DNA]</scope>
</reference>
<organism evidence="10 11">
    <name type="scientific">Candidatus Muproteobacteria bacterium RBG_16_60_9</name>
    <dbReference type="NCBI Taxonomy" id="1817755"/>
    <lineage>
        <taxon>Bacteria</taxon>
        <taxon>Pseudomonadati</taxon>
        <taxon>Pseudomonadota</taxon>
        <taxon>Candidatus Muproteobacteria</taxon>
    </lineage>
</organism>
<dbReference type="InterPro" id="IPR011701">
    <property type="entry name" value="MFS"/>
</dbReference>
<keyword evidence="6 8" id="KW-1133">Transmembrane helix</keyword>
<feature type="transmembrane region" description="Helical" evidence="8">
    <location>
        <begin position="257"/>
        <end position="276"/>
    </location>
</feature>
<accession>A0A1F6VK23</accession>
<evidence type="ECO:0000256" key="6">
    <source>
        <dbReference type="ARBA" id="ARBA00022989"/>
    </source>
</evidence>
<evidence type="ECO:0000259" key="9">
    <source>
        <dbReference type="PROSITE" id="PS50850"/>
    </source>
</evidence>
<comment type="subcellular location">
    <subcellularLocation>
        <location evidence="8">Cell inner membrane</location>
        <topology evidence="8">Multi-pass membrane protein</topology>
    </subcellularLocation>
    <subcellularLocation>
        <location evidence="1">Cell membrane</location>
        <topology evidence="1">Multi-pass membrane protein</topology>
    </subcellularLocation>
</comment>
<dbReference type="AlphaFoldDB" id="A0A1F6VK23"/>
<evidence type="ECO:0000256" key="8">
    <source>
        <dbReference type="RuleBase" id="RU365088"/>
    </source>
</evidence>
<evidence type="ECO:0000256" key="7">
    <source>
        <dbReference type="ARBA" id="ARBA00023136"/>
    </source>
</evidence>
<evidence type="ECO:0000256" key="5">
    <source>
        <dbReference type="ARBA" id="ARBA00022692"/>
    </source>
</evidence>
<comment type="similarity">
    <text evidence="2 8">Belongs to the major facilitator superfamily. Bcr/CmlA family.</text>
</comment>
<keyword evidence="8" id="KW-0997">Cell inner membrane</keyword>
<feature type="transmembrane region" description="Helical" evidence="8">
    <location>
        <begin position="108"/>
        <end position="129"/>
    </location>
</feature>
<dbReference type="NCBIfam" id="TIGR00710">
    <property type="entry name" value="efflux_Bcr_CflA"/>
    <property type="match status" value="1"/>
</dbReference>
<dbReference type="GO" id="GO:0042910">
    <property type="term" value="F:xenobiotic transmembrane transporter activity"/>
    <property type="evidence" value="ECO:0007669"/>
    <property type="project" value="InterPro"/>
</dbReference>
<dbReference type="InterPro" id="IPR036259">
    <property type="entry name" value="MFS_trans_sf"/>
</dbReference>
<dbReference type="InterPro" id="IPR004812">
    <property type="entry name" value="Efflux_drug-R_Bcr/CmlA"/>
</dbReference>
<dbReference type="PROSITE" id="PS50850">
    <property type="entry name" value="MFS"/>
    <property type="match status" value="1"/>
</dbReference>
<keyword evidence="7 8" id="KW-0472">Membrane</keyword>
<feature type="transmembrane region" description="Helical" evidence="8">
    <location>
        <begin position="221"/>
        <end position="245"/>
    </location>
</feature>
<dbReference type="Gene3D" id="1.20.1720.10">
    <property type="entry name" value="Multidrug resistance protein D"/>
    <property type="match status" value="1"/>
</dbReference>
<dbReference type="PANTHER" id="PTHR23502:SF132">
    <property type="entry name" value="POLYAMINE TRANSPORTER 2-RELATED"/>
    <property type="match status" value="1"/>
</dbReference>
<evidence type="ECO:0000256" key="4">
    <source>
        <dbReference type="ARBA" id="ARBA00022475"/>
    </source>
</evidence>
<evidence type="ECO:0000313" key="10">
    <source>
        <dbReference type="EMBL" id="OGI69929.1"/>
    </source>
</evidence>
<feature type="transmembrane region" description="Helical" evidence="8">
    <location>
        <begin position="172"/>
        <end position="191"/>
    </location>
</feature>
<dbReference type="Pfam" id="PF07690">
    <property type="entry name" value="MFS_1"/>
    <property type="match status" value="1"/>
</dbReference>
<dbReference type="CDD" id="cd17320">
    <property type="entry name" value="MFS_MdfA_MDR_like"/>
    <property type="match status" value="1"/>
</dbReference>
<gene>
    <name evidence="10" type="ORF">A2W18_14380</name>
</gene>
<comment type="caution">
    <text evidence="10">The sequence shown here is derived from an EMBL/GenBank/DDBJ whole genome shotgun (WGS) entry which is preliminary data.</text>
</comment>
<dbReference type="GO" id="GO:0015385">
    <property type="term" value="F:sodium:proton antiporter activity"/>
    <property type="evidence" value="ECO:0007669"/>
    <property type="project" value="TreeGrafter"/>
</dbReference>
<dbReference type="PANTHER" id="PTHR23502">
    <property type="entry name" value="MAJOR FACILITATOR SUPERFAMILY"/>
    <property type="match status" value="1"/>
</dbReference>
<dbReference type="EMBL" id="MFSP01000011">
    <property type="protein sequence ID" value="OGI69929.1"/>
    <property type="molecule type" value="Genomic_DNA"/>
</dbReference>
<comment type="caution">
    <text evidence="8">Lacks conserved residue(s) required for the propagation of feature annotation.</text>
</comment>
<dbReference type="InterPro" id="IPR020846">
    <property type="entry name" value="MFS_dom"/>
</dbReference>
<keyword evidence="3 8" id="KW-0813">Transport</keyword>
<evidence type="ECO:0000256" key="2">
    <source>
        <dbReference type="ARBA" id="ARBA00006236"/>
    </source>
</evidence>
<sequence length="285" mass="30548">MSPPRTAGDSSTSAARLTFTVALLTMLAPFSIDSYLPSLPDIAREFAAADWQVQQTLSLYLLAFAATTLIYGPLSDAYGRRVVVLTTLVLYAITSVGCVFASNVHWLLAMRIGQGLTASATVVVGRAIVRDAFSGAAAQRVMSQIMLFFSLAPAVAPIIGGYLHEAYGWRSVFWFLAVVALLLCGWTAWRLPETLAAADRHPAHPLALAAAYGRALMHGRFMLLVLSIAFCFGGLFLYVAGSPALLYRHLGYGADDFGYLFIPVVAGLMGGAYLSGRMAGHFSHD</sequence>
<feature type="transmembrane region" description="Helical" evidence="8">
    <location>
        <begin position="83"/>
        <end position="102"/>
    </location>
</feature>
<dbReference type="GO" id="GO:0005886">
    <property type="term" value="C:plasma membrane"/>
    <property type="evidence" value="ECO:0007669"/>
    <property type="project" value="UniProtKB-SubCell"/>
</dbReference>
<proteinExistence type="inferred from homology"/>
<feature type="domain" description="Major facilitator superfamily (MFS) profile" evidence="9">
    <location>
        <begin position="17"/>
        <end position="285"/>
    </location>
</feature>
<keyword evidence="4" id="KW-1003">Cell membrane</keyword>
<evidence type="ECO:0000313" key="11">
    <source>
        <dbReference type="Proteomes" id="UP000179076"/>
    </source>
</evidence>
<feature type="transmembrane region" description="Helical" evidence="8">
    <location>
        <begin position="141"/>
        <end position="160"/>
    </location>
</feature>
<feature type="transmembrane region" description="Helical" evidence="8">
    <location>
        <begin position="52"/>
        <end position="71"/>
    </location>
</feature>
<dbReference type="SUPFAM" id="SSF103473">
    <property type="entry name" value="MFS general substrate transporter"/>
    <property type="match status" value="1"/>
</dbReference>
<dbReference type="GO" id="GO:1990961">
    <property type="term" value="P:xenobiotic detoxification by transmembrane export across the plasma membrane"/>
    <property type="evidence" value="ECO:0007669"/>
    <property type="project" value="InterPro"/>
</dbReference>
<protein>
    <recommendedName>
        <fullName evidence="8">Bcr/CflA family efflux transporter</fullName>
    </recommendedName>
</protein>
<feature type="non-terminal residue" evidence="10">
    <location>
        <position position="285"/>
    </location>
</feature>
<keyword evidence="5 8" id="KW-0812">Transmembrane</keyword>
<evidence type="ECO:0000256" key="3">
    <source>
        <dbReference type="ARBA" id="ARBA00022448"/>
    </source>
</evidence>
<dbReference type="Proteomes" id="UP000179076">
    <property type="component" value="Unassembled WGS sequence"/>
</dbReference>